<dbReference type="CDD" id="cd05829">
    <property type="entry name" value="Sortase_F"/>
    <property type="match status" value="1"/>
</dbReference>
<feature type="region of interest" description="Disordered" evidence="3">
    <location>
        <begin position="13"/>
        <end position="57"/>
    </location>
</feature>
<sequence length="198" mass="20080">MLLVVLGGISWHAQPGAGGTDSPARAHAPGPAGGSPAAPGDVPDALPTAAPAPTRAGAPVEITVPSLDVRADVRPVRTVGGLLVPPSNPAVLGWWAAGARPGDPRGTALVAGHTVHAGGGALDHLADLRPGDRLTVTTTRGELRYAVRSVRTFTKGTVAERAETLFGQRGPGQLVLVTCADWDGERYLSNVVVVARPG</sequence>
<evidence type="ECO:0000256" key="2">
    <source>
        <dbReference type="PIRSR" id="PIRSR605754-1"/>
    </source>
</evidence>
<accession>A0A4Q4ZHA7</accession>
<dbReference type="Gene3D" id="2.40.260.10">
    <property type="entry name" value="Sortase"/>
    <property type="match status" value="1"/>
</dbReference>
<dbReference type="Proteomes" id="UP000295198">
    <property type="component" value="Unassembled WGS sequence"/>
</dbReference>
<dbReference type="Pfam" id="PF04203">
    <property type="entry name" value="Sortase"/>
    <property type="match status" value="1"/>
</dbReference>
<dbReference type="InterPro" id="IPR005754">
    <property type="entry name" value="Sortase"/>
</dbReference>
<organism evidence="4 5">
    <name type="scientific">Nocardioides guangzhouensis</name>
    <dbReference type="NCBI Taxonomy" id="2497878"/>
    <lineage>
        <taxon>Bacteria</taxon>
        <taxon>Bacillati</taxon>
        <taxon>Actinomycetota</taxon>
        <taxon>Actinomycetes</taxon>
        <taxon>Propionibacteriales</taxon>
        <taxon>Nocardioidaceae</taxon>
        <taxon>Nocardioides</taxon>
    </lineage>
</organism>
<name>A0A4Q4ZHA7_9ACTN</name>
<protein>
    <submittedName>
        <fullName evidence="4">Class F sortase</fullName>
    </submittedName>
</protein>
<comment type="caution">
    <text evidence="4">The sequence shown here is derived from an EMBL/GenBank/DDBJ whole genome shotgun (WGS) entry which is preliminary data.</text>
</comment>
<keyword evidence="5" id="KW-1185">Reference proteome</keyword>
<proteinExistence type="predicted"/>
<feature type="active site" description="Acyl-thioester intermediate" evidence="2">
    <location>
        <position position="179"/>
    </location>
</feature>
<dbReference type="EMBL" id="SDKM01000006">
    <property type="protein sequence ID" value="RYP87602.1"/>
    <property type="molecule type" value="Genomic_DNA"/>
</dbReference>
<dbReference type="GO" id="GO:0016787">
    <property type="term" value="F:hydrolase activity"/>
    <property type="evidence" value="ECO:0007669"/>
    <property type="project" value="UniProtKB-KW"/>
</dbReference>
<dbReference type="InterPro" id="IPR042001">
    <property type="entry name" value="Sortase_F"/>
</dbReference>
<dbReference type="AlphaFoldDB" id="A0A4Q4ZHA7"/>
<dbReference type="SUPFAM" id="SSF63817">
    <property type="entry name" value="Sortase"/>
    <property type="match status" value="1"/>
</dbReference>
<gene>
    <name evidence="4" type="ORF">EKO23_05435</name>
</gene>
<feature type="compositionally biased region" description="Low complexity" evidence="3">
    <location>
        <begin position="23"/>
        <end position="57"/>
    </location>
</feature>
<feature type="active site" description="Proton donor/acceptor" evidence="2">
    <location>
        <position position="113"/>
    </location>
</feature>
<reference evidence="4 5" key="1">
    <citation type="submission" date="2019-01" db="EMBL/GenBank/DDBJ databases">
        <title>Nocardioides guangzhouensis sp. nov., an actinobacterium isolated from soil.</title>
        <authorList>
            <person name="Fu Y."/>
            <person name="Cai Y."/>
            <person name="Lin Z."/>
            <person name="Chen P."/>
        </authorList>
    </citation>
    <scope>NUCLEOTIDE SEQUENCE [LARGE SCALE GENOMIC DNA]</scope>
    <source>
        <strain evidence="4 5">130</strain>
    </source>
</reference>
<evidence type="ECO:0000256" key="3">
    <source>
        <dbReference type="SAM" id="MobiDB-lite"/>
    </source>
</evidence>
<keyword evidence="1" id="KW-0378">Hydrolase</keyword>
<dbReference type="InterPro" id="IPR023365">
    <property type="entry name" value="Sortase_dom-sf"/>
</dbReference>
<evidence type="ECO:0000256" key="1">
    <source>
        <dbReference type="ARBA" id="ARBA00022801"/>
    </source>
</evidence>
<dbReference type="OrthoDB" id="525039at2"/>
<evidence type="ECO:0000313" key="4">
    <source>
        <dbReference type="EMBL" id="RYP87602.1"/>
    </source>
</evidence>
<evidence type="ECO:0000313" key="5">
    <source>
        <dbReference type="Proteomes" id="UP000295198"/>
    </source>
</evidence>